<evidence type="ECO:0000313" key="2">
    <source>
        <dbReference type="Proteomes" id="UP001162162"/>
    </source>
</evidence>
<organism evidence="1 2">
    <name type="scientific">Aromia moschata</name>
    <dbReference type="NCBI Taxonomy" id="1265417"/>
    <lineage>
        <taxon>Eukaryota</taxon>
        <taxon>Metazoa</taxon>
        <taxon>Ecdysozoa</taxon>
        <taxon>Arthropoda</taxon>
        <taxon>Hexapoda</taxon>
        <taxon>Insecta</taxon>
        <taxon>Pterygota</taxon>
        <taxon>Neoptera</taxon>
        <taxon>Endopterygota</taxon>
        <taxon>Coleoptera</taxon>
        <taxon>Polyphaga</taxon>
        <taxon>Cucujiformia</taxon>
        <taxon>Chrysomeloidea</taxon>
        <taxon>Cerambycidae</taxon>
        <taxon>Cerambycinae</taxon>
        <taxon>Callichromatini</taxon>
        <taxon>Aromia</taxon>
    </lineage>
</organism>
<gene>
    <name evidence="1" type="ORF">NQ318_014126</name>
</gene>
<dbReference type="EMBL" id="JAPWTK010000482">
    <property type="protein sequence ID" value="KAJ8939562.1"/>
    <property type="molecule type" value="Genomic_DNA"/>
</dbReference>
<comment type="caution">
    <text evidence="1">The sequence shown here is derived from an EMBL/GenBank/DDBJ whole genome shotgun (WGS) entry which is preliminary data.</text>
</comment>
<name>A0AAV8XLZ7_9CUCU</name>
<keyword evidence="2" id="KW-1185">Reference proteome</keyword>
<evidence type="ECO:0000313" key="1">
    <source>
        <dbReference type="EMBL" id="KAJ8939562.1"/>
    </source>
</evidence>
<dbReference type="AlphaFoldDB" id="A0AAV8XLZ7"/>
<accession>A0AAV8XLZ7</accession>
<proteinExistence type="predicted"/>
<protein>
    <submittedName>
        <fullName evidence="1">Uncharacterized protein</fullName>
    </submittedName>
</protein>
<sequence>MTELRVCQHCFKASRDFQVIDENSREMLDVLLLKIDFSLNEDYSMNSLDVDIEGMKEDSGTDTISNSDDAICRLCLKRNRCVDLNILNENFGEDITAKCMPEL</sequence>
<reference evidence="1" key="1">
    <citation type="journal article" date="2023" name="Insect Mol. Biol.">
        <title>Genome sequencing provides insights into the evolution of gene families encoding plant cell wall-degrading enzymes in longhorned beetles.</title>
        <authorList>
            <person name="Shin N.R."/>
            <person name="Okamura Y."/>
            <person name="Kirsch R."/>
            <person name="Pauchet Y."/>
        </authorList>
    </citation>
    <scope>NUCLEOTIDE SEQUENCE</scope>
    <source>
        <strain evidence="1">AMC_N1</strain>
    </source>
</reference>
<feature type="non-terminal residue" evidence="1">
    <location>
        <position position="103"/>
    </location>
</feature>
<dbReference type="Proteomes" id="UP001162162">
    <property type="component" value="Unassembled WGS sequence"/>
</dbReference>